<keyword evidence="6" id="KW-0472">Membrane</keyword>
<evidence type="ECO:0000256" key="1">
    <source>
        <dbReference type="ARBA" id="ARBA00004196"/>
    </source>
</evidence>
<dbReference type="Gene3D" id="2.60.40.1220">
    <property type="match status" value="1"/>
</dbReference>
<feature type="transmembrane region" description="Helical" evidence="6">
    <location>
        <begin position="171"/>
        <end position="195"/>
    </location>
</feature>
<keyword evidence="10" id="KW-1185">Reference proteome</keyword>
<dbReference type="OrthoDB" id="5242236at2"/>
<dbReference type="AlphaFoldDB" id="A0A562I8U5"/>
<keyword evidence="2" id="KW-0479">Metal-binding</keyword>
<evidence type="ECO:0000313" key="9">
    <source>
        <dbReference type="EMBL" id="TWH67145.1"/>
    </source>
</evidence>
<dbReference type="InterPro" id="IPR032694">
    <property type="entry name" value="CopC/D"/>
</dbReference>
<organism evidence="9 10">
    <name type="scientific">Micromonospora olivasterospora</name>
    <dbReference type="NCBI Taxonomy" id="1880"/>
    <lineage>
        <taxon>Bacteria</taxon>
        <taxon>Bacillati</taxon>
        <taxon>Actinomycetota</taxon>
        <taxon>Actinomycetes</taxon>
        <taxon>Micromonosporales</taxon>
        <taxon>Micromonosporaceae</taxon>
        <taxon>Micromonospora</taxon>
    </lineage>
</organism>
<dbReference type="EMBL" id="VLKE01000001">
    <property type="protein sequence ID" value="TWH67145.1"/>
    <property type="molecule type" value="Genomic_DNA"/>
</dbReference>
<feature type="domain" description="CopC" evidence="8">
    <location>
        <begin position="34"/>
        <end position="127"/>
    </location>
</feature>
<dbReference type="SUPFAM" id="SSF81296">
    <property type="entry name" value="E set domains"/>
    <property type="match status" value="1"/>
</dbReference>
<evidence type="ECO:0000259" key="8">
    <source>
        <dbReference type="Pfam" id="PF04234"/>
    </source>
</evidence>
<sequence>MPTRIRWLSCAGLVVAVLAAMAVLLAPATPAAAHNSLQAADPARDARLSAPPTEITLKFLQKLDPAFTTIVLSDASQRKVPTSEPAVSGATGTVTIRQPLANGGYTVAYRVVSADGHPVQGSYSFTVADPAASANAPTASATPGLAASAANTGAGSPASVSPAASARRSDGFGPILLVAGGVAVAAVVAGAALVLRRRRVTS</sequence>
<protein>
    <recommendedName>
        <fullName evidence="8">CopC domain-containing protein</fullName>
    </recommendedName>
</protein>
<dbReference type="PANTHER" id="PTHR34820">
    <property type="entry name" value="INNER MEMBRANE PROTEIN YEBZ"/>
    <property type="match status" value="1"/>
</dbReference>
<dbReference type="InterPro" id="IPR014755">
    <property type="entry name" value="Cu-Rt/internalin_Ig-like"/>
</dbReference>
<evidence type="ECO:0000256" key="5">
    <source>
        <dbReference type="SAM" id="MobiDB-lite"/>
    </source>
</evidence>
<feature type="signal peptide" evidence="7">
    <location>
        <begin position="1"/>
        <end position="33"/>
    </location>
</feature>
<dbReference type="GO" id="GO:0046688">
    <property type="term" value="P:response to copper ion"/>
    <property type="evidence" value="ECO:0007669"/>
    <property type="project" value="InterPro"/>
</dbReference>
<name>A0A562I8U5_MICOL</name>
<dbReference type="GO" id="GO:0005886">
    <property type="term" value="C:plasma membrane"/>
    <property type="evidence" value="ECO:0007669"/>
    <property type="project" value="TreeGrafter"/>
</dbReference>
<dbReference type="GO" id="GO:0030313">
    <property type="term" value="C:cell envelope"/>
    <property type="evidence" value="ECO:0007669"/>
    <property type="project" value="UniProtKB-SubCell"/>
</dbReference>
<evidence type="ECO:0000256" key="2">
    <source>
        <dbReference type="ARBA" id="ARBA00022723"/>
    </source>
</evidence>
<keyword evidence="6" id="KW-1133">Transmembrane helix</keyword>
<evidence type="ECO:0000313" key="10">
    <source>
        <dbReference type="Proteomes" id="UP000319825"/>
    </source>
</evidence>
<evidence type="ECO:0000256" key="7">
    <source>
        <dbReference type="SAM" id="SignalP"/>
    </source>
</evidence>
<comment type="subcellular location">
    <subcellularLocation>
        <location evidence="1">Cell envelope</location>
    </subcellularLocation>
</comment>
<dbReference type="GO" id="GO:0042597">
    <property type="term" value="C:periplasmic space"/>
    <property type="evidence" value="ECO:0007669"/>
    <property type="project" value="InterPro"/>
</dbReference>
<feature type="region of interest" description="Disordered" evidence="5">
    <location>
        <begin position="136"/>
        <end position="164"/>
    </location>
</feature>
<dbReference type="RefSeq" id="WP_145774081.1">
    <property type="nucleotide sequence ID" value="NZ_BAAATQ010000352.1"/>
</dbReference>
<dbReference type="InterPro" id="IPR014756">
    <property type="entry name" value="Ig_E-set"/>
</dbReference>
<dbReference type="InterPro" id="IPR007348">
    <property type="entry name" value="CopC_dom"/>
</dbReference>
<keyword evidence="4" id="KW-0186">Copper</keyword>
<keyword evidence="6" id="KW-0812">Transmembrane</keyword>
<feature type="chain" id="PRO_5021911354" description="CopC domain-containing protein" evidence="7">
    <location>
        <begin position="34"/>
        <end position="202"/>
    </location>
</feature>
<dbReference type="Pfam" id="PF04234">
    <property type="entry name" value="CopC"/>
    <property type="match status" value="1"/>
</dbReference>
<comment type="caution">
    <text evidence="9">The sequence shown here is derived from an EMBL/GenBank/DDBJ whole genome shotgun (WGS) entry which is preliminary data.</text>
</comment>
<reference evidence="9 10" key="1">
    <citation type="submission" date="2019-07" db="EMBL/GenBank/DDBJ databases">
        <title>R&amp;d 2014.</title>
        <authorList>
            <person name="Klenk H.-P."/>
        </authorList>
    </citation>
    <scope>NUCLEOTIDE SEQUENCE [LARGE SCALE GENOMIC DNA]</scope>
    <source>
        <strain evidence="9 10">DSM 43868</strain>
    </source>
</reference>
<proteinExistence type="predicted"/>
<keyword evidence="3 7" id="KW-0732">Signal</keyword>
<evidence type="ECO:0000256" key="3">
    <source>
        <dbReference type="ARBA" id="ARBA00022729"/>
    </source>
</evidence>
<dbReference type="GO" id="GO:0006825">
    <property type="term" value="P:copper ion transport"/>
    <property type="evidence" value="ECO:0007669"/>
    <property type="project" value="InterPro"/>
</dbReference>
<gene>
    <name evidence="9" type="ORF">JD77_02114</name>
</gene>
<dbReference type="GO" id="GO:0005507">
    <property type="term" value="F:copper ion binding"/>
    <property type="evidence" value="ECO:0007669"/>
    <property type="project" value="InterPro"/>
</dbReference>
<dbReference type="Proteomes" id="UP000319825">
    <property type="component" value="Unassembled WGS sequence"/>
</dbReference>
<evidence type="ECO:0000256" key="4">
    <source>
        <dbReference type="ARBA" id="ARBA00023008"/>
    </source>
</evidence>
<evidence type="ECO:0000256" key="6">
    <source>
        <dbReference type="SAM" id="Phobius"/>
    </source>
</evidence>
<accession>A0A562I8U5</accession>
<dbReference type="PANTHER" id="PTHR34820:SF4">
    <property type="entry name" value="INNER MEMBRANE PROTEIN YEBZ"/>
    <property type="match status" value="1"/>
</dbReference>